<feature type="signal peptide" evidence="5">
    <location>
        <begin position="1"/>
        <end position="23"/>
    </location>
</feature>
<name>A0A8J3J4Q0_9ACTN</name>
<dbReference type="CDD" id="cd06342">
    <property type="entry name" value="PBP1_ABC_LIVBP-like"/>
    <property type="match status" value="1"/>
</dbReference>
<dbReference type="Pfam" id="PF13458">
    <property type="entry name" value="Peripla_BP_6"/>
    <property type="match status" value="1"/>
</dbReference>
<dbReference type="AlphaFoldDB" id="A0A8J3J4Q0"/>
<sequence length="386" mass="40251">MNSRIKRSLAVLPVALLVAGAMGACSNNGNGTTTASGKCDSKIAFFGALTGPNANLGINIYNGAKLAVDQYNAKNSNCKVTLVQKDSQGDEKQAPALAQNLVQDPKVVGVVGPAFSGESEAADGILEQGNLPLITASATNPTLAQKGWKVFHRMLGNDASQGPAAASYIKDTVKAKKVFVIDDTTAYGKGLADQVKKSLGGMVGGTDTVQPKQTDFQATVAKVKASKADAIFYGGYYAEAGPFVKQLRAANVNAKFVSDDGVKDPGFVAGAGKASAEGSVVTCPCIPGDEAKGTFFADYKKKFGKEPGTYGPEAFDSANVFLDGIKAGKTSRAAMLSFVNSYDKDGVTKHIKFDKNGEIAKSEIVIWSYQIKGGEIVKDTEIKATS</sequence>
<dbReference type="PRINTS" id="PR00337">
    <property type="entry name" value="LEUILEVALBP"/>
</dbReference>
<dbReference type="RefSeq" id="WP_239076263.1">
    <property type="nucleotide sequence ID" value="NZ_BAAAZM010000016.1"/>
</dbReference>
<evidence type="ECO:0000256" key="1">
    <source>
        <dbReference type="ARBA" id="ARBA00010062"/>
    </source>
</evidence>
<evidence type="ECO:0000313" key="8">
    <source>
        <dbReference type="Proteomes" id="UP000612808"/>
    </source>
</evidence>
<dbReference type="PROSITE" id="PS51257">
    <property type="entry name" value="PROKAR_LIPOPROTEIN"/>
    <property type="match status" value="1"/>
</dbReference>
<evidence type="ECO:0000256" key="3">
    <source>
        <dbReference type="ARBA" id="ARBA00022729"/>
    </source>
</evidence>
<evidence type="ECO:0000313" key="7">
    <source>
        <dbReference type="EMBL" id="GID09358.1"/>
    </source>
</evidence>
<organism evidence="7 8">
    <name type="scientific">Actinocatenispora rupis</name>
    <dbReference type="NCBI Taxonomy" id="519421"/>
    <lineage>
        <taxon>Bacteria</taxon>
        <taxon>Bacillati</taxon>
        <taxon>Actinomycetota</taxon>
        <taxon>Actinomycetes</taxon>
        <taxon>Micromonosporales</taxon>
        <taxon>Micromonosporaceae</taxon>
        <taxon>Actinocatenispora</taxon>
    </lineage>
</organism>
<feature type="chain" id="PRO_5039394879" evidence="5">
    <location>
        <begin position="24"/>
        <end position="386"/>
    </location>
</feature>
<dbReference type="InterPro" id="IPR028081">
    <property type="entry name" value="Leu-bd"/>
</dbReference>
<dbReference type="GO" id="GO:0006865">
    <property type="term" value="P:amino acid transport"/>
    <property type="evidence" value="ECO:0007669"/>
    <property type="project" value="UniProtKB-KW"/>
</dbReference>
<keyword evidence="4" id="KW-0029">Amino-acid transport</keyword>
<protein>
    <submittedName>
        <fullName evidence="7">Branched chain amino acid ABC transporter substrate-binding protein</fullName>
    </submittedName>
</protein>
<keyword evidence="2" id="KW-0813">Transport</keyword>
<dbReference type="SUPFAM" id="SSF53822">
    <property type="entry name" value="Periplasmic binding protein-like I"/>
    <property type="match status" value="1"/>
</dbReference>
<proteinExistence type="inferred from homology"/>
<keyword evidence="3 5" id="KW-0732">Signal</keyword>
<dbReference type="InterPro" id="IPR000709">
    <property type="entry name" value="Leu_Ile_Val-bd"/>
</dbReference>
<gene>
    <name evidence="7" type="ORF">Aru02nite_02470</name>
</gene>
<feature type="domain" description="Leucine-binding protein" evidence="6">
    <location>
        <begin position="42"/>
        <end position="363"/>
    </location>
</feature>
<comment type="similarity">
    <text evidence="1">Belongs to the leucine-binding protein family.</text>
</comment>
<accession>A0A8J3J4Q0</accession>
<dbReference type="InterPro" id="IPR028082">
    <property type="entry name" value="Peripla_BP_I"/>
</dbReference>
<dbReference type="Gene3D" id="3.40.50.2300">
    <property type="match status" value="2"/>
</dbReference>
<dbReference type="PANTHER" id="PTHR47151">
    <property type="entry name" value="LEU/ILE/VAL-BINDING ABC TRANSPORTER SUBUNIT"/>
    <property type="match status" value="1"/>
</dbReference>
<evidence type="ECO:0000256" key="2">
    <source>
        <dbReference type="ARBA" id="ARBA00022448"/>
    </source>
</evidence>
<dbReference type="Proteomes" id="UP000612808">
    <property type="component" value="Unassembled WGS sequence"/>
</dbReference>
<comment type="caution">
    <text evidence="7">The sequence shown here is derived from an EMBL/GenBank/DDBJ whole genome shotgun (WGS) entry which is preliminary data.</text>
</comment>
<keyword evidence="8" id="KW-1185">Reference proteome</keyword>
<evidence type="ECO:0000256" key="4">
    <source>
        <dbReference type="ARBA" id="ARBA00022970"/>
    </source>
</evidence>
<dbReference type="EMBL" id="BOMB01000001">
    <property type="protein sequence ID" value="GID09358.1"/>
    <property type="molecule type" value="Genomic_DNA"/>
</dbReference>
<evidence type="ECO:0000259" key="6">
    <source>
        <dbReference type="Pfam" id="PF13458"/>
    </source>
</evidence>
<evidence type="ECO:0000256" key="5">
    <source>
        <dbReference type="SAM" id="SignalP"/>
    </source>
</evidence>
<reference evidence="7" key="1">
    <citation type="submission" date="2021-01" db="EMBL/GenBank/DDBJ databases">
        <title>Whole genome shotgun sequence of Actinocatenispora rupis NBRC 107355.</title>
        <authorList>
            <person name="Komaki H."/>
            <person name="Tamura T."/>
        </authorList>
    </citation>
    <scope>NUCLEOTIDE SEQUENCE</scope>
    <source>
        <strain evidence="7">NBRC 107355</strain>
    </source>
</reference>
<dbReference type="PANTHER" id="PTHR47151:SF2">
    <property type="entry name" value="AMINO ACID BINDING PROTEIN"/>
    <property type="match status" value="1"/>
</dbReference>